<reference evidence="3" key="1">
    <citation type="journal article" date="2019" name="Int. J. Syst. Evol. Microbiol.">
        <title>The Global Catalogue of Microorganisms (GCM) 10K type strain sequencing project: providing services to taxonomists for standard genome sequencing and annotation.</title>
        <authorList>
            <consortium name="The Broad Institute Genomics Platform"/>
            <consortium name="The Broad Institute Genome Sequencing Center for Infectious Disease"/>
            <person name="Wu L."/>
            <person name="Ma J."/>
        </authorList>
    </citation>
    <scope>NUCLEOTIDE SEQUENCE [LARGE SCALE GENOMIC DNA]</scope>
    <source>
        <strain evidence="3">KACC 11299</strain>
    </source>
</reference>
<evidence type="ECO:0000313" key="3">
    <source>
        <dbReference type="Proteomes" id="UP001596071"/>
    </source>
</evidence>
<dbReference type="SUPFAM" id="SSF53474">
    <property type="entry name" value="alpha/beta-Hydrolases"/>
    <property type="match status" value="1"/>
</dbReference>
<evidence type="ECO:0000313" key="2">
    <source>
        <dbReference type="EMBL" id="MFC5601782.1"/>
    </source>
</evidence>
<proteinExistence type="predicted"/>
<protein>
    <submittedName>
        <fullName evidence="2">Alpha/beta hydrolase</fullName>
    </submittedName>
</protein>
<feature type="domain" description="Serine aminopeptidase S33" evidence="1">
    <location>
        <begin position="58"/>
        <end position="272"/>
    </location>
</feature>
<evidence type="ECO:0000259" key="1">
    <source>
        <dbReference type="Pfam" id="PF12146"/>
    </source>
</evidence>
<dbReference type="InterPro" id="IPR029058">
    <property type="entry name" value="AB_hydrolase_fold"/>
</dbReference>
<comment type="caution">
    <text evidence="2">The sequence shown here is derived from an EMBL/GenBank/DDBJ whole genome shotgun (WGS) entry which is preliminary data.</text>
</comment>
<dbReference type="Gene3D" id="3.40.50.1820">
    <property type="entry name" value="alpha/beta hydrolase"/>
    <property type="match status" value="1"/>
</dbReference>
<sequence length="328" mass="36445">MGIHVENQQVVIKSDVLLKGTLTLPSSKEDLLPAILILAGSGKLNRDANAEKGKFQFNIYKELAEHFSTIGFATLRYDKRGVGESEGNFEKTGLWDAVTDAANALEFMASHPNIDPRRLIVMGHSEGCIVGTALYAKRPFHGLVLLSGGGGGLRESLDLQRQHLYSELKHAKGLQGFIIRKFNTLDKSEKQAQATYRKLTASNKDVVRIAGLVKMPAKYFREHFDFDIVEGLQQIACPVLAINGSKDFQSSVEFAKRIPENVQGPSKCVVVENMDHGLKEQLTPLSPSTYKKDYIKRIGKPIHEEAIKHLDAWLTEWKEGSFQVAGEK</sequence>
<dbReference type="InterPro" id="IPR022742">
    <property type="entry name" value="Hydrolase_4"/>
</dbReference>
<dbReference type="PANTHER" id="PTHR43265:SF1">
    <property type="entry name" value="ESTERASE ESTD"/>
    <property type="match status" value="1"/>
</dbReference>
<accession>A0ABW0TRX6</accession>
<keyword evidence="3" id="KW-1185">Reference proteome</keyword>
<gene>
    <name evidence="2" type="ORF">ACFPTP_00690</name>
</gene>
<organism evidence="2 3">
    <name type="scientific">Sporosarcina koreensis</name>
    <dbReference type="NCBI Taxonomy" id="334735"/>
    <lineage>
        <taxon>Bacteria</taxon>
        <taxon>Bacillati</taxon>
        <taxon>Bacillota</taxon>
        <taxon>Bacilli</taxon>
        <taxon>Bacillales</taxon>
        <taxon>Caryophanaceae</taxon>
        <taxon>Sporosarcina</taxon>
    </lineage>
</organism>
<dbReference type="Pfam" id="PF12146">
    <property type="entry name" value="Hydrolase_4"/>
    <property type="match status" value="1"/>
</dbReference>
<dbReference type="RefSeq" id="WP_381441433.1">
    <property type="nucleotide sequence ID" value="NZ_JBHSNP010000002.1"/>
</dbReference>
<name>A0ABW0TRX6_9BACL</name>
<dbReference type="PANTHER" id="PTHR43265">
    <property type="entry name" value="ESTERASE ESTD"/>
    <property type="match status" value="1"/>
</dbReference>
<dbReference type="GO" id="GO:0016787">
    <property type="term" value="F:hydrolase activity"/>
    <property type="evidence" value="ECO:0007669"/>
    <property type="project" value="UniProtKB-KW"/>
</dbReference>
<dbReference type="Proteomes" id="UP001596071">
    <property type="component" value="Unassembled WGS sequence"/>
</dbReference>
<dbReference type="EMBL" id="JBHSNP010000002">
    <property type="protein sequence ID" value="MFC5601782.1"/>
    <property type="molecule type" value="Genomic_DNA"/>
</dbReference>
<keyword evidence="2" id="KW-0378">Hydrolase</keyword>
<dbReference type="InterPro" id="IPR053145">
    <property type="entry name" value="AB_hydrolase_Est10"/>
</dbReference>